<evidence type="ECO:0000259" key="1">
    <source>
        <dbReference type="Pfam" id="PF00248"/>
    </source>
</evidence>
<accession>A0ABW2L456</accession>
<sequence>MDLTTTAYGTWSGGRFMHFGETLSEERYMGCIQTAYEAGFRTFVTADVYGNGKADELLGQALKGVDRESYCLVGMLGHDFYNGQRQGSRGYPRFTDPDLRGEDGYESYIRMATEKSLERCGADRFDLMMLHNPDETGFTSEAVWRGLSKVKEGGLTDRLGLAPGPANGFTLDVIDCIERYGEVMDWAMLILNPLEPWPVGLTLPVCEKHGVKVLTRVVDYGGLFFGDIEVGHELKAGDHRAYRPEGWVERGLEKIEKMKDVAARHDLNMAQFAAIWNLSQPAVESVVPTFIQEAGEHARPIEEQIKEFAVLPDVRLSIEEVDEIKAIGDNTGCMILKGASKRHQVSERPDEWPMREDLLELAGRHGLGSEW</sequence>
<dbReference type="Proteomes" id="UP001596472">
    <property type="component" value="Unassembled WGS sequence"/>
</dbReference>
<proteinExistence type="predicted"/>
<reference evidence="3" key="1">
    <citation type="journal article" date="2019" name="Int. J. Syst. Evol. Microbiol.">
        <title>The Global Catalogue of Microorganisms (GCM) 10K type strain sequencing project: providing services to taxonomists for standard genome sequencing and annotation.</title>
        <authorList>
            <consortium name="The Broad Institute Genomics Platform"/>
            <consortium name="The Broad Institute Genome Sequencing Center for Infectious Disease"/>
            <person name="Wu L."/>
            <person name="Ma J."/>
        </authorList>
    </citation>
    <scope>NUCLEOTIDE SEQUENCE [LARGE SCALE GENOMIC DNA]</scope>
    <source>
        <strain evidence="3">CGMCC 4.1467</strain>
    </source>
</reference>
<dbReference type="Gene3D" id="3.20.20.100">
    <property type="entry name" value="NADP-dependent oxidoreductase domain"/>
    <property type="match status" value="1"/>
</dbReference>
<dbReference type="InterPro" id="IPR023210">
    <property type="entry name" value="NADP_OxRdtase_dom"/>
</dbReference>
<dbReference type="PANTHER" id="PTHR43312:SF1">
    <property type="entry name" value="NADP-DEPENDENT OXIDOREDUCTASE DOMAIN-CONTAINING PROTEIN"/>
    <property type="match status" value="1"/>
</dbReference>
<dbReference type="PANTHER" id="PTHR43312">
    <property type="entry name" value="D-THREO-ALDOSE 1-DEHYDROGENASE"/>
    <property type="match status" value="1"/>
</dbReference>
<evidence type="ECO:0000313" key="3">
    <source>
        <dbReference type="Proteomes" id="UP001596472"/>
    </source>
</evidence>
<dbReference type="InterPro" id="IPR053135">
    <property type="entry name" value="AKR2_Oxidoreductase"/>
</dbReference>
<dbReference type="Pfam" id="PF00248">
    <property type="entry name" value="Aldo_ket_red"/>
    <property type="match status" value="1"/>
</dbReference>
<feature type="domain" description="NADP-dependent oxidoreductase" evidence="1">
    <location>
        <begin position="8"/>
        <end position="327"/>
    </location>
</feature>
<dbReference type="RefSeq" id="WP_379708836.1">
    <property type="nucleotide sequence ID" value="NZ_JBHTBS010000001.1"/>
</dbReference>
<keyword evidence="3" id="KW-1185">Reference proteome</keyword>
<evidence type="ECO:0000313" key="2">
    <source>
        <dbReference type="EMBL" id="MFC7336079.1"/>
    </source>
</evidence>
<dbReference type="EMBL" id="JBHTBS010000001">
    <property type="protein sequence ID" value="MFC7336079.1"/>
    <property type="molecule type" value="Genomic_DNA"/>
</dbReference>
<dbReference type="InterPro" id="IPR036812">
    <property type="entry name" value="NAD(P)_OxRdtase_dom_sf"/>
</dbReference>
<name>A0ABW2L456_9BACT</name>
<dbReference type="SUPFAM" id="SSF51430">
    <property type="entry name" value="NAD(P)-linked oxidoreductase"/>
    <property type="match status" value="1"/>
</dbReference>
<organism evidence="2 3">
    <name type="scientific">Haloferula chungangensis</name>
    <dbReference type="NCBI Taxonomy" id="1048331"/>
    <lineage>
        <taxon>Bacteria</taxon>
        <taxon>Pseudomonadati</taxon>
        <taxon>Verrucomicrobiota</taxon>
        <taxon>Verrucomicrobiia</taxon>
        <taxon>Verrucomicrobiales</taxon>
        <taxon>Verrucomicrobiaceae</taxon>
        <taxon>Haloferula</taxon>
    </lineage>
</organism>
<protein>
    <submittedName>
        <fullName evidence="2">Aldo/keto reductase</fullName>
    </submittedName>
</protein>
<comment type="caution">
    <text evidence="2">The sequence shown here is derived from an EMBL/GenBank/DDBJ whole genome shotgun (WGS) entry which is preliminary data.</text>
</comment>
<gene>
    <name evidence="2" type="ORF">ACFQY0_02730</name>
</gene>